<evidence type="ECO:0000256" key="2">
    <source>
        <dbReference type="SAM" id="SignalP"/>
    </source>
</evidence>
<evidence type="ECO:0000256" key="1">
    <source>
        <dbReference type="ARBA" id="ARBA00022729"/>
    </source>
</evidence>
<comment type="caution">
    <text evidence="4">The sequence shown here is derived from an EMBL/GenBank/DDBJ whole genome shotgun (WGS) entry which is preliminary data.</text>
</comment>
<keyword evidence="1 2" id="KW-0732">Signal</keyword>
<dbReference type="AlphaFoldDB" id="A0A848MNH7"/>
<name>A0A848MNH7_9GAMM</name>
<organism evidence="4 5">
    <name type="scientific">Rouxiella aceris</name>
    <dbReference type="NCBI Taxonomy" id="2703884"/>
    <lineage>
        <taxon>Bacteria</taxon>
        <taxon>Pseudomonadati</taxon>
        <taxon>Pseudomonadota</taxon>
        <taxon>Gammaproteobacteria</taxon>
        <taxon>Enterobacterales</taxon>
        <taxon>Yersiniaceae</taxon>
        <taxon>Rouxiella</taxon>
    </lineage>
</organism>
<dbReference type="InterPro" id="IPR025543">
    <property type="entry name" value="Dodecin-like"/>
</dbReference>
<dbReference type="EMBL" id="JAADJU010000008">
    <property type="protein sequence ID" value="NMP28432.1"/>
    <property type="molecule type" value="Genomic_DNA"/>
</dbReference>
<dbReference type="Proteomes" id="UP000585363">
    <property type="component" value="Unassembled WGS sequence"/>
</dbReference>
<dbReference type="PANTHER" id="PTHR34156:SF9">
    <property type="entry name" value="SECRETED PROTEIN"/>
    <property type="match status" value="1"/>
</dbReference>
<gene>
    <name evidence="4" type="ORF">GW590_16340</name>
</gene>
<dbReference type="Pfam" id="PF07338">
    <property type="entry name" value="YdgH_BhsA-like"/>
    <property type="match status" value="1"/>
</dbReference>
<reference evidence="4 5" key="1">
    <citation type="submission" date="2020-01" db="EMBL/GenBank/DDBJ databases">
        <authorList>
            <person name="Lee S.D."/>
        </authorList>
    </citation>
    <scope>NUCLEOTIDE SEQUENCE [LARGE SCALE GENOMIC DNA]</scope>
    <source>
        <strain evidence="4 5">SAP-1</strain>
    </source>
</reference>
<evidence type="ECO:0000259" key="3">
    <source>
        <dbReference type="Pfam" id="PF07338"/>
    </source>
</evidence>
<protein>
    <submittedName>
        <fullName evidence="4">DUF1471 domain-containing protein</fullName>
    </submittedName>
</protein>
<feature type="signal peptide" evidence="2">
    <location>
        <begin position="1"/>
        <end position="22"/>
    </location>
</feature>
<keyword evidence="5" id="KW-1185">Reference proteome</keyword>
<feature type="chain" id="PRO_5032888417" evidence="2">
    <location>
        <begin position="23"/>
        <end position="89"/>
    </location>
</feature>
<proteinExistence type="predicted"/>
<dbReference type="RefSeq" id="WP_169404129.1">
    <property type="nucleotide sequence ID" value="NZ_JAADJU010000008.1"/>
</dbReference>
<dbReference type="Gene3D" id="3.30.1660.10">
    <property type="entry name" value="Flavin-binding protein dodecin"/>
    <property type="match status" value="1"/>
</dbReference>
<dbReference type="InterPro" id="IPR010854">
    <property type="entry name" value="YdgH/BhsA/McbA-like_dom"/>
</dbReference>
<dbReference type="PANTHER" id="PTHR34156">
    <property type="entry name" value="OUTER MEMBRANE PROTEIN-RELATED-RELATED"/>
    <property type="match status" value="1"/>
</dbReference>
<sequence length="89" mass="9604">MNYGKMVVAALLVATFSTGAMAAKEISREEAKKMNYHSLGTVSISNKQTAPMDAKKAISKLADEKGGKYYVVIEAKNDNKISATAEVFK</sequence>
<dbReference type="SUPFAM" id="SSF159871">
    <property type="entry name" value="YdgH-like"/>
    <property type="match status" value="1"/>
</dbReference>
<dbReference type="InterPro" id="IPR036275">
    <property type="entry name" value="YdgH-like_sf"/>
</dbReference>
<feature type="domain" description="YdgH/BhsA/McbA-like" evidence="3">
    <location>
        <begin position="37"/>
        <end position="89"/>
    </location>
</feature>
<evidence type="ECO:0000313" key="4">
    <source>
        <dbReference type="EMBL" id="NMP28432.1"/>
    </source>
</evidence>
<dbReference type="InterPro" id="IPR051096">
    <property type="entry name" value="BhsA/McbA_stress_biofilm_assoc"/>
</dbReference>
<accession>A0A848MNH7</accession>
<evidence type="ECO:0000313" key="5">
    <source>
        <dbReference type="Proteomes" id="UP000585363"/>
    </source>
</evidence>
<reference evidence="4 5" key="2">
    <citation type="submission" date="2020-06" db="EMBL/GenBank/DDBJ databases">
        <title>Polyphasic characterization of a Rahnella strain isolated from tree sap.</title>
        <authorList>
            <person name="Kim I.S."/>
        </authorList>
    </citation>
    <scope>NUCLEOTIDE SEQUENCE [LARGE SCALE GENOMIC DNA]</scope>
    <source>
        <strain evidence="4 5">SAP-1</strain>
    </source>
</reference>